<reference evidence="10" key="2">
    <citation type="submission" date="2013-12" db="EMBL/GenBank/DDBJ databases">
        <title>Evolution of pathogenesis and genome organization in the Tremellales.</title>
        <authorList>
            <person name="Cuomo C."/>
            <person name="Litvintseva A."/>
            <person name="Heitman J."/>
            <person name="Chen Y."/>
            <person name="Sun S."/>
            <person name="Springer D."/>
            <person name="Dromer F."/>
            <person name="Young S."/>
            <person name="Zeng Q."/>
            <person name="Chapman S."/>
            <person name="Gujja S."/>
            <person name="Saif S."/>
            <person name="Birren B."/>
        </authorList>
    </citation>
    <scope>NUCLEOTIDE SEQUENCE [LARGE SCALE GENOMIC DNA]</scope>
    <source>
        <strain evidence="10">CBS 10435</strain>
    </source>
</reference>
<dbReference type="EC" id="1.8.3.2" evidence="6"/>
<dbReference type="GO" id="GO:0016971">
    <property type="term" value="F:flavin-dependent sulfhydryl oxidase activity"/>
    <property type="evidence" value="ECO:0007669"/>
    <property type="project" value="InterPro"/>
</dbReference>
<evidence type="ECO:0000256" key="2">
    <source>
        <dbReference type="ARBA" id="ARBA00022630"/>
    </source>
</evidence>
<sequence>MFSQLGHLPRFIRLTLLITLLIVIPTLYFLYPTPERLPSPGEYQAGGIDSEHWRKPVNPDYSNVHEEVREWDDELPLGNSNNKAWKGLSEDTINGGVIMPKLGNETAKAELGRSAWRVLHLMTLRYPDEPTEDDRQALKSYFHLFSRLYPCGECAAEFQKLLKEYPPQTGSRKSASLWLCHVHNLVNERLGKPEFDCLTLDETYDCGCGDESSTGTTPNQAENTGSEDVEEEGERGLKDTEQEGELVMGHGGGEIHLKRPSNEKEEEKGKQTEKNPKQNLVDIDEGERPIDKIPHKPVRPAFQDRDEEEEEDSNRGKGIKWKEVTQSDDNEMNNQWENVKFNEEKLLDENNEHRGDLNRHDGSRIKVVDENEDELRWDE</sequence>
<dbReference type="PANTHER" id="PTHR12645">
    <property type="entry name" value="ALR/ERV"/>
    <property type="match status" value="1"/>
</dbReference>
<dbReference type="STRING" id="1331196.A0A1B9J1U9"/>
<organism evidence="9 10">
    <name type="scientific">Kwoniella mangroviensis CBS 10435</name>
    <dbReference type="NCBI Taxonomy" id="1331196"/>
    <lineage>
        <taxon>Eukaryota</taxon>
        <taxon>Fungi</taxon>
        <taxon>Dikarya</taxon>
        <taxon>Basidiomycota</taxon>
        <taxon>Agaricomycotina</taxon>
        <taxon>Tremellomycetes</taxon>
        <taxon>Tremellales</taxon>
        <taxon>Cryptococcaceae</taxon>
        <taxon>Kwoniella</taxon>
    </lineage>
</organism>
<keyword evidence="6" id="KW-1133">Transmembrane helix</keyword>
<evidence type="ECO:0000256" key="7">
    <source>
        <dbReference type="SAM" id="MobiDB-lite"/>
    </source>
</evidence>
<reference evidence="9 10" key="1">
    <citation type="submission" date="2013-07" db="EMBL/GenBank/DDBJ databases">
        <title>The Genome Sequence of Kwoniella mangroviensis CBS10435.</title>
        <authorList>
            <consortium name="The Broad Institute Genome Sequencing Platform"/>
            <person name="Cuomo C."/>
            <person name="Litvintseva A."/>
            <person name="Chen Y."/>
            <person name="Heitman J."/>
            <person name="Sun S."/>
            <person name="Springer D."/>
            <person name="Dromer F."/>
            <person name="Young S.K."/>
            <person name="Zeng Q."/>
            <person name="Gargeya S."/>
            <person name="Fitzgerald M."/>
            <person name="Abouelleil A."/>
            <person name="Alvarado L."/>
            <person name="Berlin A.M."/>
            <person name="Chapman S.B."/>
            <person name="Dewar J."/>
            <person name="Goldberg J."/>
            <person name="Griggs A."/>
            <person name="Gujja S."/>
            <person name="Hansen M."/>
            <person name="Howarth C."/>
            <person name="Imamovic A."/>
            <person name="Larimer J."/>
            <person name="McCowan C."/>
            <person name="Murphy C."/>
            <person name="Pearson M."/>
            <person name="Priest M."/>
            <person name="Roberts A."/>
            <person name="Saif S."/>
            <person name="Shea T."/>
            <person name="Sykes S."/>
            <person name="Wortman J."/>
            <person name="Nusbaum C."/>
            <person name="Birren B."/>
        </authorList>
    </citation>
    <scope>NUCLEOTIDE SEQUENCE [LARGE SCALE GENOMIC DNA]</scope>
    <source>
        <strain evidence="9 10">CBS 10435</strain>
    </source>
</reference>
<evidence type="ECO:0000256" key="4">
    <source>
        <dbReference type="ARBA" id="ARBA00023002"/>
    </source>
</evidence>
<keyword evidence="6" id="KW-0812">Transmembrane</keyword>
<dbReference type="GO" id="GO:0005739">
    <property type="term" value="C:mitochondrion"/>
    <property type="evidence" value="ECO:0007669"/>
    <property type="project" value="TreeGrafter"/>
</dbReference>
<name>A0A1B9J1U9_9TREE</name>
<dbReference type="Gene3D" id="1.20.120.310">
    <property type="entry name" value="ERV/ALR sulfhydryl oxidase domain"/>
    <property type="match status" value="1"/>
</dbReference>
<dbReference type="Proteomes" id="UP000092583">
    <property type="component" value="Unassembled WGS sequence"/>
</dbReference>
<evidence type="ECO:0000256" key="3">
    <source>
        <dbReference type="ARBA" id="ARBA00022827"/>
    </source>
</evidence>
<dbReference type="AlphaFoldDB" id="A0A1B9J1U9"/>
<feature type="compositionally biased region" description="Basic and acidic residues" evidence="7">
    <location>
        <begin position="253"/>
        <end position="276"/>
    </location>
</feature>
<keyword evidence="2 6" id="KW-0285">Flavoprotein</keyword>
<evidence type="ECO:0000256" key="6">
    <source>
        <dbReference type="RuleBase" id="RU371123"/>
    </source>
</evidence>
<protein>
    <recommendedName>
        <fullName evidence="6">Sulfhydryl oxidase</fullName>
        <ecNumber evidence="6">1.8.3.2</ecNumber>
    </recommendedName>
</protein>
<dbReference type="InterPro" id="IPR017905">
    <property type="entry name" value="ERV/ALR_sulphydryl_oxidase"/>
</dbReference>
<keyword evidence="10" id="KW-1185">Reference proteome</keyword>
<evidence type="ECO:0000259" key="8">
    <source>
        <dbReference type="PROSITE" id="PS51324"/>
    </source>
</evidence>
<keyword evidence="5" id="KW-1015">Disulfide bond</keyword>
<dbReference type="SUPFAM" id="SSF69000">
    <property type="entry name" value="FAD-dependent thiol oxidase"/>
    <property type="match status" value="1"/>
</dbReference>
<evidence type="ECO:0000256" key="1">
    <source>
        <dbReference type="ARBA" id="ARBA00001974"/>
    </source>
</evidence>
<feature type="domain" description="ERV/ALR sulfhydryl oxidase" evidence="8">
    <location>
        <begin position="104"/>
        <end position="204"/>
    </location>
</feature>
<feature type="transmembrane region" description="Helical" evidence="6">
    <location>
        <begin position="12"/>
        <end position="31"/>
    </location>
</feature>
<proteinExistence type="predicted"/>
<feature type="region of interest" description="Disordered" evidence="7">
    <location>
        <begin position="209"/>
        <end position="334"/>
    </location>
</feature>
<dbReference type="PANTHER" id="PTHR12645:SF1">
    <property type="entry name" value="FAD-LINKED SULFHYDRYL OXIDASE ERV2"/>
    <property type="match status" value="1"/>
</dbReference>
<accession>A0A1B9J1U9</accession>
<evidence type="ECO:0000313" key="9">
    <source>
        <dbReference type="EMBL" id="OCF61761.1"/>
    </source>
</evidence>
<dbReference type="FunFam" id="1.20.120.310:FF:000002">
    <property type="entry name" value="Sulfhydryl oxidase"/>
    <property type="match status" value="1"/>
</dbReference>
<feature type="compositionally biased region" description="Polar residues" evidence="7">
    <location>
        <begin position="211"/>
        <end position="224"/>
    </location>
</feature>
<dbReference type="InterPro" id="IPR039799">
    <property type="entry name" value="ALR/ERV"/>
</dbReference>
<feature type="compositionally biased region" description="Acidic residues" evidence="7">
    <location>
        <begin position="370"/>
        <end position="379"/>
    </location>
</feature>
<dbReference type="PROSITE" id="PS51324">
    <property type="entry name" value="ERV_ALR"/>
    <property type="match status" value="1"/>
</dbReference>
<dbReference type="Pfam" id="PF04777">
    <property type="entry name" value="Evr1_Alr"/>
    <property type="match status" value="1"/>
</dbReference>
<comment type="cofactor">
    <cofactor evidence="1 6">
        <name>FAD</name>
        <dbReference type="ChEBI" id="CHEBI:57692"/>
    </cofactor>
</comment>
<comment type="catalytic activity">
    <reaction evidence="6">
        <text>2 R'C(R)SH + O2 = R'C(R)S-S(R)CR' + H2O2</text>
        <dbReference type="Rhea" id="RHEA:17357"/>
        <dbReference type="ChEBI" id="CHEBI:15379"/>
        <dbReference type="ChEBI" id="CHEBI:16240"/>
        <dbReference type="ChEBI" id="CHEBI:16520"/>
        <dbReference type="ChEBI" id="CHEBI:17412"/>
        <dbReference type="EC" id="1.8.3.2"/>
    </reaction>
</comment>
<feature type="region of interest" description="Disordered" evidence="7">
    <location>
        <begin position="347"/>
        <end position="379"/>
    </location>
</feature>
<dbReference type="OrthoDB" id="59470at2759"/>
<dbReference type="InterPro" id="IPR036774">
    <property type="entry name" value="ERV/ALR_sulphydryl_oxid_sf"/>
</dbReference>
<keyword evidence="6" id="KW-0472">Membrane</keyword>
<dbReference type="EMBL" id="KI669459">
    <property type="protein sequence ID" value="OCF61761.1"/>
    <property type="molecule type" value="Genomic_DNA"/>
</dbReference>
<feature type="compositionally biased region" description="Basic and acidic residues" evidence="7">
    <location>
        <begin position="347"/>
        <end position="369"/>
    </location>
</feature>
<dbReference type="GO" id="GO:0050660">
    <property type="term" value="F:flavin adenine dinucleotide binding"/>
    <property type="evidence" value="ECO:0007669"/>
    <property type="project" value="TreeGrafter"/>
</dbReference>
<gene>
    <name evidence="9" type="ORF">L486_01422</name>
</gene>
<evidence type="ECO:0000313" key="10">
    <source>
        <dbReference type="Proteomes" id="UP000092583"/>
    </source>
</evidence>
<keyword evidence="3 6" id="KW-0274">FAD</keyword>
<evidence type="ECO:0000256" key="5">
    <source>
        <dbReference type="ARBA" id="ARBA00023157"/>
    </source>
</evidence>
<keyword evidence="4 6" id="KW-0560">Oxidoreductase</keyword>